<accession>A0ABR1M0C9</accession>
<protein>
    <submittedName>
        <fullName evidence="2">Uncharacterized protein</fullName>
    </submittedName>
</protein>
<gene>
    <name evidence="2" type="ORF">J3D65DRAFT_260649</name>
</gene>
<organism evidence="2 3">
    <name type="scientific">Phyllosticta citribraziliensis</name>
    <dbReference type="NCBI Taxonomy" id="989973"/>
    <lineage>
        <taxon>Eukaryota</taxon>
        <taxon>Fungi</taxon>
        <taxon>Dikarya</taxon>
        <taxon>Ascomycota</taxon>
        <taxon>Pezizomycotina</taxon>
        <taxon>Dothideomycetes</taxon>
        <taxon>Dothideomycetes incertae sedis</taxon>
        <taxon>Botryosphaeriales</taxon>
        <taxon>Phyllostictaceae</taxon>
        <taxon>Phyllosticta</taxon>
    </lineage>
</organism>
<evidence type="ECO:0000256" key="1">
    <source>
        <dbReference type="SAM" id="MobiDB-lite"/>
    </source>
</evidence>
<reference evidence="2 3" key="1">
    <citation type="submission" date="2024-04" db="EMBL/GenBank/DDBJ databases">
        <title>Phyllosticta paracitricarpa is synonymous to the EU quarantine fungus P. citricarpa based on phylogenomic analyses.</title>
        <authorList>
            <consortium name="Lawrence Berkeley National Laboratory"/>
            <person name="Van ingen-buijs V.A."/>
            <person name="Van westerhoven A.C."/>
            <person name="Haridas S."/>
            <person name="Skiadas P."/>
            <person name="Martin F."/>
            <person name="Groenewald J.Z."/>
            <person name="Crous P.W."/>
            <person name="Seidl M.F."/>
        </authorList>
    </citation>
    <scope>NUCLEOTIDE SEQUENCE [LARGE SCALE GENOMIC DNA]</scope>
    <source>
        <strain evidence="2 3">CPC 17464</strain>
    </source>
</reference>
<comment type="caution">
    <text evidence="2">The sequence shown here is derived from an EMBL/GenBank/DDBJ whole genome shotgun (WGS) entry which is preliminary data.</text>
</comment>
<dbReference type="GeneID" id="92027778"/>
<sequence length="268" mass="29068">MANAYHPGNIELLIFHTELLEIVGTTDALTFSGFWLQRQTSDARPGRIALVVRVSERKRPTNFGRGAFDPRLRTTSATPGNGQSDCAAVAQRVCTPTSQHSAPATLNVVRRAFLPTCHGNAGFNFPSLYPKTKHGGVSAVGNVPLLANPTLCRSAARTQLPTPSIYTGSRRVRGTGISAAAPQLQTSCAHFLDVRVTAERLDSCEGGDQVNKRLDNAGRLRWSTNFYTENGSWVLNALPLCSHLDFTQMLSGIPSLCQEVWTLVCLFA</sequence>
<feature type="region of interest" description="Disordered" evidence="1">
    <location>
        <begin position="62"/>
        <end position="82"/>
    </location>
</feature>
<dbReference type="RefSeq" id="XP_066657853.1">
    <property type="nucleotide sequence ID" value="XM_066794872.1"/>
</dbReference>
<evidence type="ECO:0000313" key="2">
    <source>
        <dbReference type="EMBL" id="KAK7540922.1"/>
    </source>
</evidence>
<dbReference type="Proteomes" id="UP001360953">
    <property type="component" value="Unassembled WGS sequence"/>
</dbReference>
<dbReference type="EMBL" id="JBBPEH010000003">
    <property type="protein sequence ID" value="KAK7540922.1"/>
    <property type="molecule type" value="Genomic_DNA"/>
</dbReference>
<evidence type="ECO:0000313" key="3">
    <source>
        <dbReference type="Proteomes" id="UP001360953"/>
    </source>
</evidence>
<feature type="compositionally biased region" description="Polar residues" evidence="1">
    <location>
        <begin position="73"/>
        <end position="82"/>
    </location>
</feature>
<keyword evidence="3" id="KW-1185">Reference proteome</keyword>
<proteinExistence type="predicted"/>
<name>A0ABR1M0C9_9PEZI</name>